<evidence type="ECO:0000256" key="1">
    <source>
        <dbReference type="ARBA" id="ARBA00004141"/>
    </source>
</evidence>
<dbReference type="InterPro" id="IPR000644">
    <property type="entry name" value="CBS_dom"/>
</dbReference>
<dbReference type="GO" id="GO:0005886">
    <property type="term" value="C:plasma membrane"/>
    <property type="evidence" value="ECO:0007669"/>
    <property type="project" value="TreeGrafter"/>
</dbReference>
<feature type="domain" description="CBS" evidence="9">
    <location>
        <begin position="249"/>
        <end position="306"/>
    </location>
</feature>
<evidence type="ECO:0000256" key="5">
    <source>
        <dbReference type="ARBA" id="ARBA00023122"/>
    </source>
</evidence>
<comment type="caution">
    <text evidence="10">The sequence shown here is derived from an EMBL/GenBank/DDBJ whole genome shotgun (WGS) entry which is preliminary data.</text>
</comment>
<dbReference type="PROSITE" id="PS51371">
    <property type="entry name" value="CBS"/>
    <property type="match status" value="1"/>
</dbReference>
<keyword evidence="6 8" id="KW-0472">Membrane</keyword>
<evidence type="ECO:0000256" key="7">
    <source>
        <dbReference type="PROSITE-ProRule" id="PRU00703"/>
    </source>
</evidence>
<evidence type="ECO:0000259" key="9">
    <source>
        <dbReference type="PROSITE" id="PS51371"/>
    </source>
</evidence>
<dbReference type="SUPFAM" id="SSF54631">
    <property type="entry name" value="CBS-domain pair"/>
    <property type="match status" value="1"/>
</dbReference>
<evidence type="ECO:0000256" key="4">
    <source>
        <dbReference type="ARBA" id="ARBA00022989"/>
    </source>
</evidence>
<evidence type="ECO:0000256" key="8">
    <source>
        <dbReference type="SAM" id="Phobius"/>
    </source>
</evidence>
<proteinExistence type="predicted"/>
<feature type="transmembrane region" description="Helical" evidence="8">
    <location>
        <begin position="56"/>
        <end position="80"/>
    </location>
</feature>
<dbReference type="PANTHER" id="PTHR22777">
    <property type="entry name" value="HEMOLYSIN-RELATED"/>
    <property type="match status" value="1"/>
</dbReference>
<dbReference type="Pfam" id="PF00571">
    <property type="entry name" value="CBS"/>
    <property type="match status" value="1"/>
</dbReference>
<feature type="transmembrane region" description="Helical" evidence="8">
    <location>
        <begin position="126"/>
        <end position="147"/>
    </location>
</feature>
<organism evidence="10">
    <name type="scientific">candidate division WOR-3 bacterium</name>
    <dbReference type="NCBI Taxonomy" id="2052148"/>
    <lineage>
        <taxon>Bacteria</taxon>
        <taxon>Bacteria division WOR-3</taxon>
    </lineage>
</organism>
<evidence type="ECO:0000256" key="6">
    <source>
        <dbReference type="ARBA" id="ARBA00023136"/>
    </source>
</evidence>
<dbReference type="InterPro" id="IPR046342">
    <property type="entry name" value="CBS_dom_sf"/>
</dbReference>
<dbReference type="InterPro" id="IPR002550">
    <property type="entry name" value="CNNM"/>
</dbReference>
<keyword evidence="5 7" id="KW-0129">CBS domain</keyword>
<dbReference type="AlphaFoldDB" id="A0A7C4TCQ9"/>
<dbReference type="InterPro" id="IPR044751">
    <property type="entry name" value="Ion_transp-like_CBS"/>
</dbReference>
<gene>
    <name evidence="10" type="ORF">ENV60_01150</name>
</gene>
<evidence type="ECO:0000256" key="2">
    <source>
        <dbReference type="ARBA" id="ARBA00022692"/>
    </source>
</evidence>
<reference evidence="10" key="1">
    <citation type="journal article" date="2020" name="mSystems">
        <title>Genome- and Community-Level Interaction Insights into Carbon Utilization and Element Cycling Functions of Hydrothermarchaeota in Hydrothermal Sediment.</title>
        <authorList>
            <person name="Zhou Z."/>
            <person name="Liu Y."/>
            <person name="Xu W."/>
            <person name="Pan J."/>
            <person name="Luo Z.H."/>
            <person name="Li M."/>
        </authorList>
    </citation>
    <scope>NUCLEOTIDE SEQUENCE [LARGE SCALE GENOMIC DNA]</scope>
    <source>
        <strain evidence="10">SpSt-774</strain>
    </source>
</reference>
<feature type="transmembrane region" description="Helical" evidence="8">
    <location>
        <begin position="87"/>
        <end position="106"/>
    </location>
</feature>
<dbReference type="Gene3D" id="3.10.580.10">
    <property type="entry name" value="CBS-domain"/>
    <property type="match status" value="1"/>
</dbReference>
<comment type="subcellular location">
    <subcellularLocation>
        <location evidence="1">Membrane</location>
        <topology evidence="1">Multi-pass membrane protein</topology>
    </subcellularLocation>
</comment>
<keyword evidence="2 8" id="KW-0812">Transmembrane</keyword>
<dbReference type="Pfam" id="PF01595">
    <property type="entry name" value="CNNM"/>
    <property type="match status" value="1"/>
</dbReference>
<dbReference type="CDD" id="cd04590">
    <property type="entry name" value="CBS_pair_CorC_HlyC_assoc"/>
    <property type="match status" value="1"/>
</dbReference>
<evidence type="ECO:0000313" key="10">
    <source>
        <dbReference type="EMBL" id="HGV96890.1"/>
    </source>
</evidence>
<keyword evidence="3" id="KW-0677">Repeat</keyword>
<sequence length="307" mass="35873">MINLLLPVLFILLIGIFTASETAFLYIEKIKVKRAYSEGKRWAKRVQYFIQSPEQFFTTILFCEDFLLVLASTFFAQFVIQNFGHKWLVFSTIIISIFSLNVGQYIPKSIALINPQKTLILLSEVLFIIKILLTPIVYSFSLLIRLLDNIFKIHYRKDILKHRDIIFAISEYEKDSSLLASRLFDFSRRRVEEVMIPIGMAFILNKNEDILSICIQSKKIFTRIPIYDGDKNNIIGVINTKEYFYTNKLDPKPPYFLKTSDRCMEVFLTMRKNKEHIGIVRDNNKVVGIITIEDLVEELVGEIREET</sequence>
<accession>A0A7C4TCQ9</accession>
<evidence type="ECO:0000256" key="3">
    <source>
        <dbReference type="ARBA" id="ARBA00022737"/>
    </source>
</evidence>
<dbReference type="EMBL" id="DTGZ01000023">
    <property type="protein sequence ID" value="HGV96890.1"/>
    <property type="molecule type" value="Genomic_DNA"/>
</dbReference>
<keyword evidence="4 8" id="KW-1133">Transmembrane helix</keyword>
<dbReference type="PANTHER" id="PTHR22777:SF17">
    <property type="entry name" value="UPF0053 PROTEIN SLL0260"/>
    <property type="match status" value="1"/>
</dbReference>
<name>A0A7C4TCQ9_UNCW3</name>
<protein>
    <submittedName>
        <fullName evidence="10">DUF21 domain-containing protein</fullName>
    </submittedName>
</protein>